<dbReference type="Proteomes" id="UP000176037">
    <property type="component" value="Unassembled WGS sequence"/>
</dbReference>
<dbReference type="InterPro" id="IPR050483">
    <property type="entry name" value="CoA-transferase_III_domain"/>
</dbReference>
<dbReference type="RefSeq" id="WP_070175375.1">
    <property type="nucleotide sequence ID" value="NZ_BMJR01000006.1"/>
</dbReference>
<keyword evidence="1 2" id="KW-0808">Transferase</keyword>
<dbReference type="InterPro" id="IPR023606">
    <property type="entry name" value="CoA-Trfase_III_dom_1_sf"/>
</dbReference>
<protein>
    <submittedName>
        <fullName evidence="2">Formyl-CoA transferase</fullName>
    </submittedName>
</protein>
<comment type="caution">
    <text evidence="2">The sequence shown here is derived from an EMBL/GenBank/DDBJ whole genome shotgun (WGS) entry which is preliminary data.</text>
</comment>
<evidence type="ECO:0000256" key="1">
    <source>
        <dbReference type="ARBA" id="ARBA00022679"/>
    </source>
</evidence>
<dbReference type="Gene3D" id="3.40.50.10540">
    <property type="entry name" value="Crotonobetainyl-coa:carnitine coa-transferase, domain 1"/>
    <property type="match status" value="1"/>
</dbReference>
<dbReference type="AlphaFoldDB" id="A0A1E8FI75"/>
<keyword evidence="3" id="KW-1185">Reference proteome</keyword>
<evidence type="ECO:0000313" key="2">
    <source>
        <dbReference type="EMBL" id="OFI35631.1"/>
    </source>
</evidence>
<proteinExistence type="predicted"/>
<sequence>MTTNSQSQPKPLSGIRVLDFGNYVAGPYAGSMLAALGADVVKVEFARGGDPFRRGQGTQDPYFIQMNAGKRSLAVDLKSQEGLDLIKSLIPKFDVLVENTRPGKMEALGLGPKAVEALNPKMVYASVSGFGEGGPWQDRAAYDTIGLSMSGFLSIMSDADKPQLAGTCVGDLTGGLVLVIGILSALVGRELHPENKGTVVQTSLLEAMSTITIDAMTQMFETGNVPSRETRHPVAQSFSLKTADGGAFAIHLSGSEKFWQNFAKALNREDLLDDPRFATYVQRKEHYFALRPIVEEAFAKGTKEYWDARLVEMDVPHAPLLSAKELPEHPQMKHLDMYEPERDGLRLVRPPWRFEGERPHRNFSAPCIGQHSRAVASEVLSDSDIERLIAEGVLAEPAAAQKPAAV</sequence>
<name>A0A1E8FI75_9ALTE</name>
<dbReference type="Gene3D" id="3.30.1540.10">
    <property type="entry name" value="formyl-coa transferase, domain 3"/>
    <property type="match status" value="1"/>
</dbReference>
<accession>A0A1E8FI75</accession>
<dbReference type="InterPro" id="IPR044855">
    <property type="entry name" value="CoA-Trfase_III_dom3_sf"/>
</dbReference>
<dbReference type="PANTHER" id="PTHR48207">
    <property type="entry name" value="SUCCINATE--HYDROXYMETHYLGLUTARATE COA-TRANSFERASE"/>
    <property type="match status" value="1"/>
</dbReference>
<gene>
    <name evidence="2" type="ORF">BFC17_12820</name>
</gene>
<organism evidence="2 3">
    <name type="scientific">Alteromonas lipolytica</name>
    <dbReference type="NCBI Taxonomy" id="1856405"/>
    <lineage>
        <taxon>Bacteria</taxon>
        <taxon>Pseudomonadati</taxon>
        <taxon>Pseudomonadota</taxon>
        <taxon>Gammaproteobacteria</taxon>
        <taxon>Alteromonadales</taxon>
        <taxon>Alteromonadaceae</taxon>
        <taxon>Alteromonas/Salinimonas group</taxon>
        <taxon>Alteromonas</taxon>
    </lineage>
</organism>
<dbReference type="Pfam" id="PF02515">
    <property type="entry name" value="CoA_transf_3"/>
    <property type="match status" value="1"/>
</dbReference>
<dbReference type="STRING" id="1856405.BFC17_12820"/>
<dbReference type="EMBL" id="MJIC01000009">
    <property type="protein sequence ID" value="OFI35631.1"/>
    <property type="molecule type" value="Genomic_DNA"/>
</dbReference>
<dbReference type="InterPro" id="IPR003673">
    <property type="entry name" value="CoA-Trfase_fam_III"/>
</dbReference>
<dbReference type="PANTHER" id="PTHR48207:SF3">
    <property type="entry name" value="SUCCINATE--HYDROXYMETHYLGLUTARATE COA-TRANSFERASE"/>
    <property type="match status" value="1"/>
</dbReference>
<dbReference type="SUPFAM" id="SSF89796">
    <property type="entry name" value="CoA-transferase family III (CaiB/BaiF)"/>
    <property type="match status" value="1"/>
</dbReference>
<reference evidence="2 3" key="1">
    <citation type="submission" date="2016-09" db="EMBL/GenBank/DDBJ databases">
        <title>Alteromonas lipolytica, a new species isolated from sea water.</title>
        <authorList>
            <person name="Wu Y.-H."/>
            <person name="Cheng H."/>
            <person name="Xu X.-W."/>
        </authorList>
    </citation>
    <scope>NUCLEOTIDE SEQUENCE [LARGE SCALE GENOMIC DNA]</scope>
    <source>
        <strain evidence="2 3">JW12</strain>
    </source>
</reference>
<evidence type="ECO:0000313" key="3">
    <source>
        <dbReference type="Proteomes" id="UP000176037"/>
    </source>
</evidence>
<dbReference type="OrthoDB" id="9058532at2"/>
<dbReference type="GO" id="GO:0008410">
    <property type="term" value="F:CoA-transferase activity"/>
    <property type="evidence" value="ECO:0007669"/>
    <property type="project" value="TreeGrafter"/>
</dbReference>